<accession>G5B8T8</accession>
<proteinExistence type="predicted"/>
<dbReference type="Proteomes" id="UP000006813">
    <property type="component" value="Unassembled WGS sequence"/>
</dbReference>
<evidence type="ECO:0000256" key="1">
    <source>
        <dbReference type="SAM" id="MobiDB-lite"/>
    </source>
</evidence>
<sequence>MARAATRGWLGEVYRGWGSVVEEDDWLQLGASLISQACIIYWAGDWNLTAGVSSTRNTREAEGEAEMKPERKQRGDDQHPVGHAVPLEAVGPTSPGLTATQAARRDQCCTSTEPMVTWVLRMYNGGQVLPLDSRELALLGDLTHSAIFNHHCKSLQHSCVTLLCWLLKAWHQR</sequence>
<dbReference type="EMBL" id="JH169009">
    <property type="protein sequence ID" value="EHB05699.1"/>
    <property type="molecule type" value="Genomic_DNA"/>
</dbReference>
<protein>
    <submittedName>
        <fullName evidence="2">Uncharacterized protein</fullName>
    </submittedName>
</protein>
<dbReference type="STRING" id="10181.G5B8T8"/>
<reference evidence="2 3" key="1">
    <citation type="journal article" date="2011" name="Nature">
        <title>Genome sequencing reveals insights into physiology and longevity of the naked mole rat.</title>
        <authorList>
            <person name="Kim E.B."/>
            <person name="Fang X."/>
            <person name="Fushan A.A."/>
            <person name="Huang Z."/>
            <person name="Lobanov A.V."/>
            <person name="Han L."/>
            <person name="Marino S.M."/>
            <person name="Sun X."/>
            <person name="Turanov A.A."/>
            <person name="Yang P."/>
            <person name="Yim S.H."/>
            <person name="Zhao X."/>
            <person name="Kasaikina M.V."/>
            <person name="Stoletzki N."/>
            <person name="Peng C."/>
            <person name="Polak P."/>
            <person name="Xiong Z."/>
            <person name="Kiezun A."/>
            <person name="Zhu Y."/>
            <person name="Chen Y."/>
            <person name="Kryukov G.V."/>
            <person name="Zhang Q."/>
            <person name="Peshkin L."/>
            <person name="Yang L."/>
            <person name="Bronson R.T."/>
            <person name="Buffenstein R."/>
            <person name="Wang B."/>
            <person name="Han C."/>
            <person name="Li Q."/>
            <person name="Chen L."/>
            <person name="Zhao W."/>
            <person name="Sunyaev S.R."/>
            <person name="Park T.J."/>
            <person name="Zhang G."/>
            <person name="Wang J."/>
            <person name="Gladyshev V.N."/>
        </authorList>
    </citation>
    <scope>NUCLEOTIDE SEQUENCE [LARGE SCALE GENOMIC DNA]</scope>
</reference>
<dbReference type="InParanoid" id="G5B8T8"/>
<feature type="compositionally biased region" description="Basic and acidic residues" evidence="1">
    <location>
        <begin position="57"/>
        <end position="80"/>
    </location>
</feature>
<dbReference type="PANTHER" id="PTHR48195">
    <property type="entry name" value="FRIEND VIRUS SUSCEPTIBILITY PROTEIN 1"/>
    <property type="match status" value="1"/>
</dbReference>
<gene>
    <name evidence="2" type="ORF">GW7_15335</name>
</gene>
<feature type="region of interest" description="Disordered" evidence="1">
    <location>
        <begin position="54"/>
        <end position="94"/>
    </location>
</feature>
<name>G5B8T8_HETGA</name>
<dbReference type="InterPro" id="IPR053270">
    <property type="entry name" value="Fv1_restriction_factor"/>
</dbReference>
<dbReference type="GO" id="GO:0009615">
    <property type="term" value="P:response to virus"/>
    <property type="evidence" value="ECO:0007669"/>
    <property type="project" value="TreeGrafter"/>
</dbReference>
<dbReference type="AlphaFoldDB" id="G5B8T8"/>
<organism evidence="2 3">
    <name type="scientific">Heterocephalus glaber</name>
    <name type="common">Naked mole rat</name>
    <dbReference type="NCBI Taxonomy" id="10181"/>
    <lineage>
        <taxon>Eukaryota</taxon>
        <taxon>Metazoa</taxon>
        <taxon>Chordata</taxon>
        <taxon>Craniata</taxon>
        <taxon>Vertebrata</taxon>
        <taxon>Euteleostomi</taxon>
        <taxon>Mammalia</taxon>
        <taxon>Eutheria</taxon>
        <taxon>Euarchontoglires</taxon>
        <taxon>Glires</taxon>
        <taxon>Rodentia</taxon>
        <taxon>Hystricomorpha</taxon>
        <taxon>Bathyergidae</taxon>
        <taxon>Heterocephalus</taxon>
    </lineage>
</organism>
<evidence type="ECO:0000313" key="3">
    <source>
        <dbReference type="Proteomes" id="UP000006813"/>
    </source>
</evidence>
<dbReference type="PANTHER" id="PTHR48195:SF1">
    <property type="entry name" value="RIKEN CDNA 2410002F23 GENE"/>
    <property type="match status" value="1"/>
</dbReference>
<dbReference type="GO" id="GO:0005794">
    <property type="term" value="C:Golgi apparatus"/>
    <property type="evidence" value="ECO:0007669"/>
    <property type="project" value="TreeGrafter"/>
</dbReference>
<evidence type="ECO:0000313" key="2">
    <source>
        <dbReference type="EMBL" id="EHB05699.1"/>
    </source>
</evidence>